<comment type="caution">
    <text evidence="5">The sequence shown here is derived from an EMBL/GenBank/DDBJ whole genome shotgun (WGS) entry which is preliminary data.</text>
</comment>
<organism evidence="5 6">
    <name type="scientific">Phycomyces blakesleeanus</name>
    <dbReference type="NCBI Taxonomy" id="4837"/>
    <lineage>
        <taxon>Eukaryota</taxon>
        <taxon>Fungi</taxon>
        <taxon>Fungi incertae sedis</taxon>
        <taxon>Mucoromycota</taxon>
        <taxon>Mucoromycotina</taxon>
        <taxon>Mucoromycetes</taxon>
        <taxon>Mucorales</taxon>
        <taxon>Phycomycetaceae</taxon>
        <taxon>Phycomyces</taxon>
    </lineage>
</organism>
<evidence type="ECO:0000313" key="6">
    <source>
        <dbReference type="Proteomes" id="UP001448207"/>
    </source>
</evidence>
<dbReference type="PANTHER" id="PTHR12400">
    <property type="entry name" value="INOSITOL POLYPHOSPHATE KINASE"/>
    <property type="match status" value="1"/>
</dbReference>
<proteinExistence type="inferred from homology"/>
<name>A0ABR3ASH7_PHYBL</name>
<dbReference type="Pfam" id="PF03770">
    <property type="entry name" value="IPK"/>
    <property type="match status" value="1"/>
</dbReference>
<comment type="similarity">
    <text evidence="1 4">Belongs to the inositol phosphokinase (IPK) family.</text>
</comment>
<keyword evidence="6" id="KW-1185">Reference proteome</keyword>
<evidence type="ECO:0000313" key="5">
    <source>
        <dbReference type="EMBL" id="KAL0079721.1"/>
    </source>
</evidence>
<accession>A0ABR3ASH7</accession>
<dbReference type="EC" id="2.7.-.-" evidence="4"/>
<gene>
    <name evidence="5" type="ORF">J3Q64DRAFT_1252789</name>
</gene>
<dbReference type="PANTHER" id="PTHR12400:SF103">
    <property type="entry name" value="INOSITOL POLYPHOSPHATE MULTIKINASE"/>
    <property type="match status" value="1"/>
</dbReference>
<dbReference type="InterPro" id="IPR038286">
    <property type="entry name" value="IPK_sf"/>
</dbReference>
<evidence type="ECO:0000256" key="1">
    <source>
        <dbReference type="ARBA" id="ARBA00007374"/>
    </source>
</evidence>
<evidence type="ECO:0000256" key="3">
    <source>
        <dbReference type="ARBA" id="ARBA00022777"/>
    </source>
</evidence>
<sequence>MASTDTQSLLVKFDNQVAGHDTLMKMATDDLMVIKPCEAREVQFYEACHSHPTFCGWIPECYGTLRSSTASELHLLETSQDSVTPIIPTAEEQPDAKLPDDHVCLENILRGFVRPCVLDLKMGKNLFDHLADETKIDKMKLNAKDTTIESMAMRISGMKVYDTTQCVYRTYKKDFGRSFTKEDIINGFLAFFFPSSTYGSMGKQETIDDKEGNPTQRLPAKKIRWIIESFRDDLVDMREWIAKTPSLELIGSSLLFVYEGDRETVDAVWKRMLEDDEPAEENEPILCDVRLIDFAHSRWDSQQTKQDPGLLEGFDNAILLLNQCMEVQKSEKL</sequence>
<dbReference type="EMBL" id="JBCLYO010000021">
    <property type="protein sequence ID" value="KAL0079721.1"/>
    <property type="molecule type" value="Genomic_DNA"/>
</dbReference>
<dbReference type="InterPro" id="IPR005522">
    <property type="entry name" value="IPK"/>
</dbReference>
<dbReference type="SUPFAM" id="SSF56104">
    <property type="entry name" value="SAICAR synthase-like"/>
    <property type="match status" value="1"/>
</dbReference>
<dbReference type="Proteomes" id="UP001448207">
    <property type="component" value="Unassembled WGS sequence"/>
</dbReference>
<protein>
    <recommendedName>
        <fullName evidence="4">Kinase</fullName>
        <ecNumber evidence="4">2.7.-.-</ecNumber>
    </recommendedName>
</protein>
<evidence type="ECO:0000256" key="4">
    <source>
        <dbReference type="RuleBase" id="RU363090"/>
    </source>
</evidence>
<evidence type="ECO:0000256" key="2">
    <source>
        <dbReference type="ARBA" id="ARBA00022679"/>
    </source>
</evidence>
<reference evidence="5 6" key="1">
    <citation type="submission" date="2024-04" db="EMBL/GenBank/DDBJ databases">
        <title>Symmetric and asymmetric DNA N6-adenine methylation regulates different biological responses in Mucorales.</title>
        <authorList>
            <consortium name="Lawrence Berkeley National Laboratory"/>
            <person name="Lax C."/>
            <person name="Mondo S.J."/>
            <person name="Osorio-Concepcion M."/>
            <person name="Muszewska A."/>
            <person name="Corrochano-Luque M."/>
            <person name="Gutierrez G."/>
            <person name="Riley R."/>
            <person name="Lipzen A."/>
            <person name="Guo J."/>
            <person name="Hundley H."/>
            <person name="Amirebrahimi M."/>
            <person name="Ng V."/>
            <person name="Lorenzo-Gutierrez D."/>
            <person name="Binder U."/>
            <person name="Yang J."/>
            <person name="Song Y."/>
            <person name="Canovas D."/>
            <person name="Navarro E."/>
            <person name="Freitag M."/>
            <person name="Gabaldon T."/>
            <person name="Grigoriev I.V."/>
            <person name="Corrochano L.M."/>
            <person name="Nicolas F.E."/>
            <person name="Garre V."/>
        </authorList>
    </citation>
    <scope>NUCLEOTIDE SEQUENCE [LARGE SCALE GENOMIC DNA]</scope>
    <source>
        <strain evidence="5 6">L51</strain>
    </source>
</reference>
<keyword evidence="3 4" id="KW-0418">Kinase</keyword>
<keyword evidence="2 4" id="KW-0808">Transferase</keyword>
<dbReference type="Gene3D" id="3.30.470.160">
    <property type="entry name" value="Inositol polyphosphate kinase"/>
    <property type="match status" value="1"/>
</dbReference>